<name>A0ABU6GQJ7_9BACL</name>
<sequence length="76" mass="8790">MSYRQIKVKAIEEFAQYNHDKSKLLNEVYEGEEFVATFDEESGEYYSNDSEGRTLYIGFTDIDGNLELDESFVLTG</sequence>
<evidence type="ECO:0000313" key="2">
    <source>
        <dbReference type="Proteomes" id="UP001344632"/>
    </source>
</evidence>
<dbReference type="RefSeq" id="WP_326089736.1">
    <property type="nucleotide sequence ID" value="NZ_JARLKZ010000015.1"/>
</dbReference>
<dbReference type="EMBL" id="JARLKZ010000015">
    <property type="protein sequence ID" value="MEC0241995.1"/>
    <property type="molecule type" value="Genomic_DNA"/>
</dbReference>
<accession>A0ABU6GQJ7</accession>
<organism evidence="1 2">
    <name type="scientific">Paenibacillus dokdonensis</name>
    <dbReference type="NCBI Taxonomy" id="2567944"/>
    <lineage>
        <taxon>Bacteria</taxon>
        <taxon>Bacillati</taxon>
        <taxon>Bacillota</taxon>
        <taxon>Bacilli</taxon>
        <taxon>Bacillales</taxon>
        <taxon>Paenibacillaceae</taxon>
        <taxon>Paenibacillus</taxon>
    </lineage>
</organism>
<evidence type="ECO:0000313" key="1">
    <source>
        <dbReference type="EMBL" id="MEC0241995.1"/>
    </source>
</evidence>
<protein>
    <submittedName>
        <fullName evidence="1">Uncharacterized protein</fullName>
    </submittedName>
</protein>
<dbReference type="Proteomes" id="UP001344632">
    <property type="component" value="Unassembled WGS sequence"/>
</dbReference>
<proteinExistence type="predicted"/>
<reference evidence="1 2" key="1">
    <citation type="submission" date="2023-03" db="EMBL/GenBank/DDBJ databases">
        <title>Bacillus Genome Sequencing.</title>
        <authorList>
            <person name="Dunlap C."/>
        </authorList>
    </citation>
    <scope>NUCLEOTIDE SEQUENCE [LARGE SCALE GENOMIC DNA]</scope>
    <source>
        <strain evidence="1 2">BD-525</strain>
    </source>
</reference>
<comment type="caution">
    <text evidence="1">The sequence shown here is derived from an EMBL/GenBank/DDBJ whole genome shotgun (WGS) entry which is preliminary data.</text>
</comment>
<gene>
    <name evidence="1" type="ORF">P4H66_19515</name>
</gene>
<keyword evidence="2" id="KW-1185">Reference proteome</keyword>